<reference evidence="18 19" key="1">
    <citation type="journal article" date="2019" name="Genome Biol. Evol.">
        <title>Insights into the evolution of the New World diploid cottons (Gossypium, subgenus Houzingenia) based on genome sequencing.</title>
        <authorList>
            <person name="Grover C.E."/>
            <person name="Arick M.A. 2nd"/>
            <person name="Thrash A."/>
            <person name="Conover J.L."/>
            <person name="Sanders W.S."/>
            <person name="Peterson D.G."/>
            <person name="Frelichowski J.E."/>
            <person name="Scheffler J.A."/>
            <person name="Scheffler B.E."/>
            <person name="Wendel J.F."/>
        </authorList>
    </citation>
    <scope>NUCLEOTIDE SEQUENCE [LARGE SCALE GENOMIC DNA]</scope>
    <source>
        <strain evidence="18">5</strain>
        <tissue evidence="18">Leaf</tissue>
    </source>
</reference>
<keyword evidence="9" id="KW-0325">Glycoprotein</keyword>
<accession>A0A7J9BXM5</accession>
<sequence>GKTFKKPRRPYEKERLDAELRLVGEYGLRCKRELWRVQYALSRIRNAARDLLTLDEKNPRRIFEGEALLRRMNRYGLLDESQNKLDYVLALTVENFLERRLQTLVFKTGMAKSIHHARVLIRQRHIRVGRQVVNIPSFMVRVDSQKHIDFSLTSPFGGGRPGRVKRKNQRAAAKKAAGYGKLSHLESQNPRPRSASAAITISAILLFTFVIGFTLAALLLQPINDKDPTDSASASSLSSNLVESIKTICNVTRYPDSCFTALSSLNASTKPDLEAFLDLSLQVAITHLSDLSSSFKSLNDLHSQPALKDCLTLFDDALSRLNDSVSAMKVGTGKELVLTKEKISDIQTWISAAMTDQDTCNDGLEEMGWTAADEVVKSQSQSCKESISNSLAIVANMHNLLQKCGRTMH</sequence>
<dbReference type="GO" id="GO:0022627">
    <property type="term" value="C:cytosolic small ribosomal subunit"/>
    <property type="evidence" value="ECO:0007669"/>
    <property type="project" value="TreeGrafter"/>
</dbReference>
<dbReference type="InterPro" id="IPR018079">
    <property type="entry name" value="Ribosomal_uS4_CS"/>
</dbReference>
<evidence type="ECO:0000256" key="10">
    <source>
        <dbReference type="ARBA" id="ARBA00023274"/>
    </source>
</evidence>
<dbReference type="GO" id="GO:0019843">
    <property type="term" value="F:rRNA binding"/>
    <property type="evidence" value="ECO:0007669"/>
    <property type="project" value="UniProtKB-KW"/>
</dbReference>
<dbReference type="InterPro" id="IPR002942">
    <property type="entry name" value="S4_RNA-bd"/>
</dbReference>
<comment type="similarity">
    <text evidence="1">In the N-terminal section; belongs to the PMEI family.</text>
</comment>
<feature type="transmembrane region" description="Helical" evidence="14">
    <location>
        <begin position="197"/>
        <end position="220"/>
    </location>
</feature>
<dbReference type="Pfam" id="PF04043">
    <property type="entry name" value="PMEI"/>
    <property type="match status" value="1"/>
</dbReference>
<feature type="domain" description="RNA-binding S4" evidence="15">
    <location>
        <begin position="99"/>
        <end position="170"/>
    </location>
</feature>
<evidence type="ECO:0000256" key="5">
    <source>
        <dbReference type="ARBA" id="ARBA00022730"/>
    </source>
</evidence>
<dbReference type="Proteomes" id="UP000593579">
    <property type="component" value="Unassembled WGS sequence"/>
</dbReference>
<dbReference type="NCBIfam" id="TIGR01018">
    <property type="entry name" value="uS4_arch"/>
    <property type="match status" value="1"/>
</dbReference>
<keyword evidence="14" id="KW-0472">Membrane</keyword>
<gene>
    <name evidence="18" type="ORF">Gogos_014151</name>
</gene>
<evidence type="ECO:0000256" key="2">
    <source>
        <dbReference type="ARBA" id="ARBA00007465"/>
    </source>
</evidence>
<dbReference type="SMART" id="SM00856">
    <property type="entry name" value="PMEI"/>
    <property type="match status" value="1"/>
</dbReference>
<dbReference type="InterPro" id="IPR005710">
    <property type="entry name" value="Ribosomal_uS4_euk/arc"/>
</dbReference>
<feature type="domain" description="Small ribosomal subunit protein uS4 N-terminal" evidence="17">
    <location>
        <begin position="1"/>
        <end position="98"/>
    </location>
</feature>
<dbReference type="InterPro" id="IPR001912">
    <property type="entry name" value="Ribosomal_uS4_N"/>
</dbReference>
<dbReference type="Gene3D" id="1.20.140.40">
    <property type="entry name" value="Invertase/pectin methylesterase inhibitor family protein"/>
    <property type="match status" value="1"/>
</dbReference>
<dbReference type="EMBL" id="JABEZY010000007">
    <property type="protein sequence ID" value="MBA0740970.1"/>
    <property type="molecule type" value="Genomic_DNA"/>
</dbReference>
<evidence type="ECO:0000313" key="19">
    <source>
        <dbReference type="Proteomes" id="UP000593579"/>
    </source>
</evidence>
<dbReference type="InterPro" id="IPR006501">
    <property type="entry name" value="Pectinesterase_inhib_dom"/>
</dbReference>
<dbReference type="PANTHER" id="PTHR11831:SF47">
    <property type="entry name" value="SMALL RIBOSOMAL SUBUNIT PROTEIN US4Y"/>
    <property type="match status" value="1"/>
</dbReference>
<evidence type="ECO:0000259" key="17">
    <source>
        <dbReference type="SMART" id="SM01390"/>
    </source>
</evidence>
<dbReference type="Pfam" id="PF00163">
    <property type="entry name" value="Ribosomal_S4"/>
    <property type="match status" value="1"/>
</dbReference>
<evidence type="ECO:0000313" key="18">
    <source>
        <dbReference type="EMBL" id="MBA0740970.1"/>
    </source>
</evidence>
<feature type="domain" description="Pectinesterase inhibitor" evidence="16">
    <location>
        <begin position="240"/>
        <end position="393"/>
    </location>
</feature>
<dbReference type="SMART" id="SM00363">
    <property type="entry name" value="S4"/>
    <property type="match status" value="1"/>
</dbReference>
<keyword evidence="10 13" id="KW-0687">Ribonucleoprotein</keyword>
<evidence type="ECO:0000256" key="1">
    <source>
        <dbReference type="ARBA" id="ARBA00006027"/>
    </source>
</evidence>
<dbReference type="CDD" id="cd00165">
    <property type="entry name" value="S4"/>
    <property type="match status" value="1"/>
</dbReference>
<dbReference type="GO" id="GO:0030599">
    <property type="term" value="F:pectinesterase activity"/>
    <property type="evidence" value="ECO:0007669"/>
    <property type="project" value="UniProtKB-EC"/>
</dbReference>
<dbReference type="EC" id="3.1.1.11" evidence="4"/>
<dbReference type="SUPFAM" id="SSF101148">
    <property type="entry name" value="Plant invertase/pectin methylesterase inhibitor"/>
    <property type="match status" value="1"/>
</dbReference>
<keyword evidence="14" id="KW-0812">Transmembrane</keyword>
<evidence type="ECO:0000256" key="4">
    <source>
        <dbReference type="ARBA" id="ARBA00013229"/>
    </source>
</evidence>
<dbReference type="GO" id="GO:0042274">
    <property type="term" value="P:ribosomal small subunit biogenesis"/>
    <property type="evidence" value="ECO:0007669"/>
    <property type="project" value="TreeGrafter"/>
</dbReference>
<comment type="similarity">
    <text evidence="2 13">Belongs to the universal ribosomal protein uS4 family.</text>
</comment>
<dbReference type="GO" id="GO:0003735">
    <property type="term" value="F:structural constituent of ribosome"/>
    <property type="evidence" value="ECO:0007669"/>
    <property type="project" value="InterPro"/>
</dbReference>
<evidence type="ECO:0000256" key="7">
    <source>
        <dbReference type="ARBA" id="ARBA00022980"/>
    </source>
</evidence>
<dbReference type="AlphaFoldDB" id="A0A7J9BXM5"/>
<keyword evidence="7 13" id="KW-0689">Ribosomal protein</keyword>
<evidence type="ECO:0000256" key="6">
    <source>
        <dbReference type="ARBA" id="ARBA00022884"/>
    </source>
</evidence>
<keyword evidence="5 12" id="KW-0699">rRNA-binding</keyword>
<evidence type="ECO:0000256" key="8">
    <source>
        <dbReference type="ARBA" id="ARBA00023157"/>
    </source>
</evidence>
<keyword evidence="14" id="KW-1133">Transmembrane helix</keyword>
<dbReference type="FunFam" id="1.20.140.40:FF:000010">
    <property type="entry name" value="Pectinesterase"/>
    <property type="match status" value="1"/>
</dbReference>
<dbReference type="CDD" id="cd15798">
    <property type="entry name" value="PMEI-like_3"/>
    <property type="match status" value="1"/>
</dbReference>
<name>A0A7J9BXM5_GOSGO</name>
<dbReference type="Gene3D" id="3.10.290.10">
    <property type="entry name" value="RNA-binding S4 domain"/>
    <property type="match status" value="1"/>
</dbReference>
<proteinExistence type="inferred from homology"/>
<dbReference type="InterPro" id="IPR035513">
    <property type="entry name" value="Invertase/methylesterase_inhib"/>
</dbReference>
<dbReference type="GO" id="GO:0004857">
    <property type="term" value="F:enzyme inhibitor activity"/>
    <property type="evidence" value="ECO:0007669"/>
    <property type="project" value="InterPro"/>
</dbReference>
<dbReference type="FunFam" id="3.10.290.10:FF:000021">
    <property type="entry name" value="40S ribosomal protein S9"/>
    <property type="match status" value="1"/>
</dbReference>
<dbReference type="NCBIfam" id="NF003139">
    <property type="entry name" value="PRK04051.1"/>
    <property type="match status" value="1"/>
</dbReference>
<dbReference type="SUPFAM" id="SSF55174">
    <property type="entry name" value="Alpha-L RNA-binding motif"/>
    <property type="match status" value="1"/>
</dbReference>
<keyword evidence="6 12" id="KW-0694">RNA-binding</keyword>
<keyword evidence="8" id="KW-1015">Disulfide bond</keyword>
<dbReference type="Pfam" id="PF01479">
    <property type="entry name" value="S4"/>
    <property type="match status" value="1"/>
</dbReference>
<comment type="similarity">
    <text evidence="3">In the C-terminal section; belongs to the pectinesterase family.</text>
</comment>
<evidence type="ECO:0000256" key="9">
    <source>
        <dbReference type="ARBA" id="ARBA00023180"/>
    </source>
</evidence>
<evidence type="ECO:0000256" key="12">
    <source>
        <dbReference type="PROSITE-ProRule" id="PRU00182"/>
    </source>
</evidence>
<comment type="subunit">
    <text evidence="11">Binds to the translation initiation factors TIF3E1.</text>
</comment>
<feature type="non-terminal residue" evidence="18">
    <location>
        <position position="409"/>
    </location>
</feature>
<evidence type="ECO:0000256" key="11">
    <source>
        <dbReference type="ARBA" id="ARBA00064713"/>
    </source>
</evidence>
<evidence type="ECO:0000256" key="3">
    <source>
        <dbReference type="ARBA" id="ARBA00007786"/>
    </source>
</evidence>
<dbReference type="GO" id="GO:0006412">
    <property type="term" value="P:translation"/>
    <property type="evidence" value="ECO:0007669"/>
    <property type="project" value="InterPro"/>
</dbReference>
<organism evidence="18 19">
    <name type="scientific">Gossypium gossypioides</name>
    <name type="common">Mexican cotton</name>
    <name type="synonym">Selera gossypioides</name>
    <dbReference type="NCBI Taxonomy" id="34282"/>
    <lineage>
        <taxon>Eukaryota</taxon>
        <taxon>Viridiplantae</taxon>
        <taxon>Streptophyta</taxon>
        <taxon>Embryophyta</taxon>
        <taxon>Tracheophyta</taxon>
        <taxon>Spermatophyta</taxon>
        <taxon>Magnoliopsida</taxon>
        <taxon>eudicotyledons</taxon>
        <taxon>Gunneridae</taxon>
        <taxon>Pentapetalae</taxon>
        <taxon>rosids</taxon>
        <taxon>malvids</taxon>
        <taxon>Malvales</taxon>
        <taxon>Malvaceae</taxon>
        <taxon>Malvoideae</taxon>
        <taxon>Gossypium</taxon>
    </lineage>
</organism>
<evidence type="ECO:0000259" key="15">
    <source>
        <dbReference type="SMART" id="SM00363"/>
    </source>
</evidence>
<protein>
    <recommendedName>
        <fullName evidence="4">pectinesterase</fullName>
        <ecNumber evidence="4">3.1.1.11</ecNumber>
    </recommendedName>
</protein>
<dbReference type="PROSITE" id="PS00632">
    <property type="entry name" value="RIBOSOMAL_S4"/>
    <property type="match status" value="1"/>
</dbReference>
<dbReference type="NCBIfam" id="TIGR01614">
    <property type="entry name" value="PME_inhib"/>
    <property type="match status" value="1"/>
</dbReference>
<evidence type="ECO:0000256" key="13">
    <source>
        <dbReference type="RuleBase" id="RU003699"/>
    </source>
</evidence>
<dbReference type="PROSITE" id="PS50889">
    <property type="entry name" value="S4"/>
    <property type="match status" value="1"/>
</dbReference>
<dbReference type="PANTHER" id="PTHR11831">
    <property type="entry name" value="30S 40S RIBOSOMAL PROTEIN"/>
    <property type="match status" value="1"/>
</dbReference>
<evidence type="ECO:0000256" key="14">
    <source>
        <dbReference type="SAM" id="Phobius"/>
    </source>
</evidence>
<keyword evidence="19" id="KW-1185">Reference proteome</keyword>
<dbReference type="InterPro" id="IPR036986">
    <property type="entry name" value="S4_RNA-bd_sf"/>
</dbReference>
<dbReference type="SMART" id="SM01390">
    <property type="entry name" value="Ribosomal_S4"/>
    <property type="match status" value="1"/>
</dbReference>
<evidence type="ECO:0000259" key="16">
    <source>
        <dbReference type="SMART" id="SM00856"/>
    </source>
</evidence>
<dbReference type="InterPro" id="IPR022801">
    <property type="entry name" value="Ribosomal_uS4"/>
</dbReference>
<dbReference type="OrthoDB" id="1670832at2759"/>
<comment type="caution">
    <text evidence="18">The sequence shown here is derived from an EMBL/GenBank/DDBJ whole genome shotgun (WGS) entry which is preliminary data.</text>
</comment>